<gene>
    <name evidence="1" type="ORF">BN12_2530001</name>
</gene>
<keyword evidence="1" id="KW-0378">Hydrolase</keyword>
<dbReference type="Gene3D" id="3.40.50.1000">
    <property type="entry name" value="HAD superfamily/HAD-like"/>
    <property type="match status" value="2"/>
</dbReference>
<dbReference type="SUPFAM" id="SSF56784">
    <property type="entry name" value="HAD-like"/>
    <property type="match status" value="1"/>
</dbReference>
<organism evidence="1 2">
    <name type="scientific">Nostocoides japonicum T1-X7</name>
    <dbReference type="NCBI Taxonomy" id="1194083"/>
    <lineage>
        <taxon>Bacteria</taxon>
        <taxon>Bacillati</taxon>
        <taxon>Actinomycetota</taxon>
        <taxon>Actinomycetes</taxon>
        <taxon>Micrococcales</taxon>
        <taxon>Intrasporangiaceae</taxon>
        <taxon>Nostocoides</taxon>
    </lineage>
</organism>
<reference evidence="1 2" key="1">
    <citation type="journal article" date="2013" name="ISME J.">
        <title>A metabolic model for members of the genus Tetrasphaera involved in enhanced biological phosphorus removal.</title>
        <authorList>
            <person name="Kristiansen R."/>
            <person name="Nguyen H.T.T."/>
            <person name="Saunders A.M."/>
            <person name="Nielsen J.L."/>
            <person name="Wimmer R."/>
            <person name="Le V.Q."/>
            <person name="McIlroy S.J."/>
            <person name="Petrovski S."/>
            <person name="Seviour R.J."/>
            <person name="Calteau A."/>
            <person name="Nielsen K.L."/>
            <person name="Nielsen P.H."/>
        </authorList>
    </citation>
    <scope>NUCLEOTIDE SEQUENCE [LARGE SCALE GENOMIC DNA]</scope>
    <source>
        <strain evidence="1 2">T1-X7</strain>
    </source>
</reference>
<dbReference type="Pfam" id="PF13242">
    <property type="entry name" value="Hydrolase_like"/>
    <property type="match status" value="1"/>
</dbReference>
<dbReference type="GO" id="GO:0005737">
    <property type="term" value="C:cytoplasm"/>
    <property type="evidence" value="ECO:0007669"/>
    <property type="project" value="TreeGrafter"/>
</dbReference>
<sequence>MAQALRAVGLVAVAPAEMASAKVVAVVQGYGPGVAAADLAEVAYAVEGGARWVATNVDLTLPTDRGVAPGNGSLVRAVATAVGHEPDEIVGKPFAALYVLCAERLGTEPARLLAVGDRLDTDIAGAVRAGLDALLVLTGVDDVAAVVAAPPAMRPTFLAEDLRVLHTPLPVPRADGGLWRCGDDAGRLVDGRWAATATGTREQSLTNRLHAVYEALDEGRLDPADAAALVADGRG</sequence>
<dbReference type="Proteomes" id="UP000035721">
    <property type="component" value="Unassembled WGS sequence"/>
</dbReference>
<keyword evidence="2" id="KW-1185">Reference proteome</keyword>
<dbReference type="InterPro" id="IPR023214">
    <property type="entry name" value="HAD_sf"/>
</dbReference>
<dbReference type="AlphaFoldDB" id="A0A077LYX6"/>
<accession>A0A077LYX6</accession>
<protein>
    <submittedName>
        <fullName evidence="1">HAD-superfamily hydrolase, subfamily IIA</fullName>
    </submittedName>
</protein>
<proteinExistence type="predicted"/>
<dbReference type="GO" id="GO:0016791">
    <property type="term" value="F:phosphatase activity"/>
    <property type="evidence" value="ECO:0007669"/>
    <property type="project" value="TreeGrafter"/>
</dbReference>
<name>A0A077LYX6_9MICO</name>
<dbReference type="PANTHER" id="PTHR19288:SF95">
    <property type="entry name" value="D-GLYCEROL 3-PHOSPHATE PHOSPHATASE"/>
    <property type="match status" value="1"/>
</dbReference>
<evidence type="ECO:0000313" key="2">
    <source>
        <dbReference type="Proteomes" id="UP000035721"/>
    </source>
</evidence>
<dbReference type="EMBL" id="CAJB01000172">
    <property type="protein sequence ID" value="CCH78112.1"/>
    <property type="molecule type" value="Genomic_DNA"/>
</dbReference>
<evidence type="ECO:0000313" key="1">
    <source>
        <dbReference type="EMBL" id="CCH78112.1"/>
    </source>
</evidence>
<comment type="caution">
    <text evidence="1">The sequence shown here is derived from an EMBL/GenBank/DDBJ whole genome shotgun (WGS) entry which is preliminary data.</text>
</comment>
<dbReference type="InterPro" id="IPR036412">
    <property type="entry name" value="HAD-like_sf"/>
</dbReference>
<dbReference type="PANTHER" id="PTHR19288">
    <property type="entry name" value="4-NITROPHENYLPHOSPHATASE-RELATED"/>
    <property type="match status" value="1"/>
</dbReference>
<dbReference type="STRING" id="1194083.BN12_2530001"/>